<dbReference type="PANTHER" id="PTHR36488">
    <property type="entry name" value="CASP-LIKE PROTEIN 1U1"/>
    <property type="match status" value="1"/>
</dbReference>
<keyword evidence="4 8" id="KW-1003">Cell membrane</keyword>
<dbReference type="Pfam" id="PF04535">
    <property type="entry name" value="CASP_dom"/>
    <property type="match status" value="1"/>
</dbReference>
<dbReference type="GO" id="GO:0005886">
    <property type="term" value="C:plasma membrane"/>
    <property type="evidence" value="ECO:0007669"/>
    <property type="project" value="UniProtKB-SubCell"/>
</dbReference>
<gene>
    <name evidence="10" type="ORF">QVD17_16174</name>
</gene>
<feature type="transmembrane region" description="Helical" evidence="8">
    <location>
        <begin position="151"/>
        <end position="178"/>
    </location>
</feature>
<comment type="subunit">
    <text evidence="3 8">Homodimer and heterodimers.</text>
</comment>
<feature type="transmembrane region" description="Helical" evidence="8">
    <location>
        <begin position="99"/>
        <end position="131"/>
    </location>
</feature>
<evidence type="ECO:0000313" key="10">
    <source>
        <dbReference type="EMBL" id="KAK1427488.1"/>
    </source>
</evidence>
<reference evidence="10" key="1">
    <citation type="journal article" date="2023" name="bioRxiv">
        <title>Improved chromosome-level genome assembly for marigold (Tagetes erecta).</title>
        <authorList>
            <person name="Jiang F."/>
            <person name="Yuan L."/>
            <person name="Wang S."/>
            <person name="Wang H."/>
            <person name="Xu D."/>
            <person name="Wang A."/>
            <person name="Fan W."/>
        </authorList>
    </citation>
    <scope>NUCLEOTIDE SEQUENCE</scope>
    <source>
        <strain evidence="10">WSJ</strain>
        <tissue evidence="10">Leaf</tissue>
    </source>
</reference>
<dbReference type="AlphaFoldDB" id="A0AAD8NZC5"/>
<dbReference type="InterPro" id="IPR006459">
    <property type="entry name" value="CASP/CASPL"/>
</dbReference>
<evidence type="ECO:0000256" key="2">
    <source>
        <dbReference type="ARBA" id="ARBA00007651"/>
    </source>
</evidence>
<evidence type="ECO:0000256" key="3">
    <source>
        <dbReference type="ARBA" id="ARBA00011489"/>
    </source>
</evidence>
<evidence type="ECO:0000259" key="9">
    <source>
        <dbReference type="Pfam" id="PF04535"/>
    </source>
</evidence>
<accession>A0AAD8NZC5</accession>
<evidence type="ECO:0000256" key="1">
    <source>
        <dbReference type="ARBA" id="ARBA00004651"/>
    </source>
</evidence>
<comment type="caution">
    <text evidence="10">The sequence shown here is derived from an EMBL/GenBank/DDBJ whole genome shotgun (WGS) entry which is preliminary data.</text>
</comment>
<evidence type="ECO:0000256" key="8">
    <source>
        <dbReference type="RuleBase" id="RU361233"/>
    </source>
</evidence>
<feature type="transmembrane region" description="Helical" evidence="8">
    <location>
        <begin position="26"/>
        <end position="48"/>
    </location>
</feature>
<keyword evidence="6 8" id="KW-1133">Transmembrane helix</keyword>
<organism evidence="10 11">
    <name type="scientific">Tagetes erecta</name>
    <name type="common">African marigold</name>
    <dbReference type="NCBI Taxonomy" id="13708"/>
    <lineage>
        <taxon>Eukaryota</taxon>
        <taxon>Viridiplantae</taxon>
        <taxon>Streptophyta</taxon>
        <taxon>Embryophyta</taxon>
        <taxon>Tracheophyta</taxon>
        <taxon>Spermatophyta</taxon>
        <taxon>Magnoliopsida</taxon>
        <taxon>eudicotyledons</taxon>
        <taxon>Gunneridae</taxon>
        <taxon>Pentapetalae</taxon>
        <taxon>asterids</taxon>
        <taxon>campanulids</taxon>
        <taxon>Asterales</taxon>
        <taxon>Asteraceae</taxon>
        <taxon>Asteroideae</taxon>
        <taxon>Heliantheae alliance</taxon>
        <taxon>Tageteae</taxon>
        <taxon>Tagetes</taxon>
    </lineage>
</organism>
<dbReference type="InterPro" id="IPR006702">
    <property type="entry name" value="CASP_dom"/>
</dbReference>
<sequence>MESLSRCLTHTWLNRLFDVAHVGLRVLANGFATISVITILTSTEEIFMMNHVPIAKAHYSYSSALRYKLVVDAVVCVFSLLSSILVYKKMKCSHTEPKISFHFCLLIFDMVMMILMISGCAAATGVGFVALKGIEAPGISWLPICHMAEKFCMMGTFSIAFSYAAFACFTLLTLISAWKLKLLATH</sequence>
<keyword evidence="7 8" id="KW-0472">Membrane</keyword>
<evidence type="ECO:0000313" key="11">
    <source>
        <dbReference type="Proteomes" id="UP001229421"/>
    </source>
</evidence>
<dbReference type="PANTHER" id="PTHR36488:SF8">
    <property type="entry name" value="CASP-LIKE PROTEIN 1U1"/>
    <property type="match status" value="1"/>
</dbReference>
<proteinExistence type="inferred from homology"/>
<evidence type="ECO:0000256" key="7">
    <source>
        <dbReference type="ARBA" id="ARBA00023136"/>
    </source>
</evidence>
<dbReference type="Proteomes" id="UP001229421">
    <property type="component" value="Unassembled WGS sequence"/>
</dbReference>
<evidence type="ECO:0000256" key="6">
    <source>
        <dbReference type="ARBA" id="ARBA00022989"/>
    </source>
</evidence>
<name>A0AAD8NZC5_TARER</name>
<evidence type="ECO:0000256" key="4">
    <source>
        <dbReference type="ARBA" id="ARBA00022475"/>
    </source>
</evidence>
<protein>
    <recommendedName>
        <fullName evidence="8">CASP-like protein</fullName>
    </recommendedName>
</protein>
<feature type="transmembrane region" description="Helical" evidence="8">
    <location>
        <begin position="69"/>
        <end position="87"/>
    </location>
</feature>
<feature type="domain" description="Casparian strip membrane protein" evidence="9">
    <location>
        <begin position="15"/>
        <end position="168"/>
    </location>
</feature>
<evidence type="ECO:0000256" key="5">
    <source>
        <dbReference type="ARBA" id="ARBA00022692"/>
    </source>
</evidence>
<keyword evidence="11" id="KW-1185">Reference proteome</keyword>
<comment type="subcellular location">
    <subcellularLocation>
        <location evidence="1 8">Cell membrane</location>
        <topology evidence="1 8">Multi-pass membrane protein</topology>
    </subcellularLocation>
</comment>
<keyword evidence="5 8" id="KW-0812">Transmembrane</keyword>
<dbReference type="NCBIfam" id="TIGR01569">
    <property type="entry name" value="A_tha_TIGR01569"/>
    <property type="match status" value="1"/>
</dbReference>
<dbReference type="InterPro" id="IPR044173">
    <property type="entry name" value="CASPL"/>
</dbReference>
<comment type="similarity">
    <text evidence="2 8">Belongs to the Casparian strip membrane proteins (CASP) family.</text>
</comment>
<dbReference type="EMBL" id="JAUHHV010000004">
    <property type="protein sequence ID" value="KAK1427488.1"/>
    <property type="molecule type" value="Genomic_DNA"/>
</dbReference>